<feature type="repeat" description="ANK" evidence="10">
    <location>
        <begin position="1691"/>
        <end position="1723"/>
    </location>
</feature>
<dbReference type="GO" id="GO:0005886">
    <property type="term" value="C:plasma membrane"/>
    <property type="evidence" value="ECO:0007669"/>
    <property type="project" value="UniProtKB-SubCell"/>
</dbReference>
<evidence type="ECO:0000256" key="6">
    <source>
        <dbReference type="ARBA" id="ARBA00022737"/>
    </source>
</evidence>
<dbReference type="InterPro" id="IPR032675">
    <property type="entry name" value="LRR_dom_sf"/>
</dbReference>
<feature type="region of interest" description="Disordered" evidence="11">
    <location>
        <begin position="1802"/>
        <end position="1824"/>
    </location>
</feature>
<dbReference type="PANTHER" id="PTHR24198">
    <property type="entry name" value="ANKYRIN REPEAT AND PROTEIN KINASE DOMAIN-CONTAINING PROTEIN"/>
    <property type="match status" value="1"/>
</dbReference>
<dbReference type="Proteomes" id="UP000479190">
    <property type="component" value="Unassembled WGS sequence"/>
</dbReference>
<dbReference type="EMBL" id="CADCXV010000502">
    <property type="protein sequence ID" value="CAB0030585.1"/>
    <property type="molecule type" value="Genomic_DNA"/>
</dbReference>
<keyword evidence="5" id="KW-0732">Signal</keyword>
<evidence type="ECO:0000256" key="7">
    <source>
        <dbReference type="ARBA" id="ARBA00022989"/>
    </source>
</evidence>
<feature type="compositionally biased region" description="Pro residues" evidence="11">
    <location>
        <begin position="843"/>
        <end position="853"/>
    </location>
</feature>
<feature type="domain" description="LRRCT" evidence="12">
    <location>
        <begin position="561"/>
        <end position="608"/>
    </location>
</feature>
<evidence type="ECO:0000256" key="11">
    <source>
        <dbReference type="SAM" id="MobiDB-lite"/>
    </source>
</evidence>
<dbReference type="Gene3D" id="3.80.10.10">
    <property type="entry name" value="Ribonuclease Inhibitor"/>
    <property type="match status" value="2"/>
</dbReference>
<feature type="region of interest" description="Disordered" evidence="11">
    <location>
        <begin position="681"/>
        <end position="704"/>
    </location>
</feature>
<dbReference type="InterPro" id="IPR000483">
    <property type="entry name" value="Cys-rich_flank_reg_C"/>
</dbReference>
<dbReference type="InterPro" id="IPR001611">
    <property type="entry name" value="Leu-rich_rpt"/>
</dbReference>
<dbReference type="Pfam" id="PF12796">
    <property type="entry name" value="Ank_2"/>
    <property type="match status" value="4"/>
</dbReference>
<sequence length="1824" mass="204173">MFVFYNAPCALSKRQLLFTYANGRIHCLYPPFLPHYRILALRVFPLASRVSASSSSAWVGCRGEGGGGYRRKTRDFLSRSSSSSSVVVVVVIARSQTRLVGSMTAAASSCASSSKRRRRRRGSLSISMYKQGQERRALLTLPQTPSYVADEVKKKKKKEKRREKKVTYTRPSIMILNATIAHRRMWLVTCFFLLACLSTSICVGEAAFCPNGCNCDDNTLVASCISAKLDVIPIALNPSIQRVVLRDNQIRTVDAAAFQFYGDLKNVDLSYNQLVAVPERTFEAQKLLMELHLKRNRISTLTEKTFLGLRSLAVLNLRNNFLETLANGLFASLDKLEELDLGQNRISVVEPGAFHKLGSLRVLYLDDNQLKEIPSAALKPLNALAELHIGLNAFTSLPDEAFKGLEKLVVLDITAAGLDNISADAFRGLEALKTLQLNGNKLREIPTKQLSILARLEVLALGQNDFATIRTGAFKGLTNLKRLEISGSKLLTTVKRGAFADNGNLEYLTLNNNKRLTTLEDGALEGLPNLRELMLRDNSFATFSESLVAWSELRRLDLSENPLVCDCGMLWLSEVLAPRNSSPVICSEPKDLQGKSLRGMRPEDLGCAFSDPRKQALLLTLCAASVAFTAGVAFILYYRCKRRVSDAFKDYEWKNRAISRKEHEYQKTFSEDEYIVRAAHPHHQPPPHHPLHLHHHQQLSAMHQQQLQQQQQISAELRAASPVNHHQQAGGVWFLPHGGTQPAEGFTYIDGETAHKMRHLGHTGTLPGGGSSALRLCSSPTCTNNIVASSELANGTVGNNSQASTMQHHTYSSIGAPTYHSLRRSARSSRSARGGAAPTSSSPSPPPPPPPRYPGQYPTLPANGSVCHHYNSSRYNNGSAEGCREQQQQQSAGTIGAGRESRSKSSSRRMEQLSASSHQQRQEELQVHRGGYHAKLERRDDISSRSKVANANFNYFCFFLSREKLASRVVCVSVQNEMAITDDDLSDSDDSVISINAPVASLTGQQRLERLRSLRERYNWGIQMERRVFFGKFKTLIVGWTDHYPDLRDFFARDEIDWMLADFVADYDIETLPFIEFVYVTGYRDAPDVDEAGEPTRLRRTTPVHRSLDQELDLRKDIALKLFKIYDSYDANYEDELGVTHFHVACETGCADVVEKFLDLGQDPDLPERKTGKTPLQLALLTKQQDVVEVLLDYRADPNLTDKSGLTALHLACKMIPVDSVKVVAIIDTIFEICTERRRSVSVDALDKTERTALHLALLVGQKPIVEALLRWGADPNRRCAKGMTYLHVICRKPGDDDLAELFLEINKEIGREVLIDARDKLGWTPLHYALYYGKRRTIETLLRWGADPNSRIVDGGFTPVHLLAHRKIDDDLAKTFFRIIKVIGERVEIDALDTHGWTALLAALNLGHAKAFETLLRNGADPNLTKKDGSTALHVICKRKNDDDDLLKKLFEICVDAHKPLPVDARDKHGWTPLHLALRDGKRRIAEELLRRGADPNLTRENGSTALHTVCKRLEDDAGDLAKMIFELCSDAHKPLLVDARDKHGWTPLNLALYYRKAKVVEALLRGGADPNLIHFKGLTPLHIVCQGKTDDDLPEIFLRSVDDVGKTVRIDALDDAGKTPLQHTLCNDKLRHIETLLRRGADPNVADARGYAPLHTIVIRKEKDDLLEKFLEICSELRKTVEVDVADKRGWTPLLLALYRGHKRVIETLLRNGAEPKLDDEEWIHGSAHDCQETGRLRRRLGGKVFRDLRRSAEGAANRRCSGRARLDAAEFGSVLRQRRAGLVAAAAWRRFEFGQRERMDASAHHSWPKKSTMTWPRRSSG</sequence>
<feature type="compositionally biased region" description="Basic and acidic residues" evidence="11">
    <location>
        <begin position="899"/>
        <end position="911"/>
    </location>
</feature>
<dbReference type="SMART" id="SM00248">
    <property type="entry name" value="ANK"/>
    <property type="match status" value="16"/>
</dbReference>
<dbReference type="Pfam" id="PF13855">
    <property type="entry name" value="LRR_8"/>
    <property type="match status" value="3"/>
</dbReference>
<dbReference type="PROSITE" id="PS50088">
    <property type="entry name" value="ANK_REPEAT"/>
    <property type="match status" value="9"/>
</dbReference>
<dbReference type="InterPro" id="IPR002110">
    <property type="entry name" value="Ankyrin_rpt"/>
</dbReference>
<dbReference type="OrthoDB" id="1055097at2759"/>
<keyword evidence="9" id="KW-0472">Membrane</keyword>
<keyword evidence="7" id="KW-1133">Transmembrane helix</keyword>
<keyword evidence="4" id="KW-0812">Transmembrane</keyword>
<evidence type="ECO:0000256" key="2">
    <source>
        <dbReference type="ARBA" id="ARBA00022475"/>
    </source>
</evidence>
<name>A0A6H5I088_9HYME</name>
<feature type="repeat" description="ANK" evidence="10">
    <location>
        <begin position="1322"/>
        <end position="1354"/>
    </location>
</feature>
<dbReference type="SMART" id="SM00369">
    <property type="entry name" value="LRR_TYP"/>
    <property type="match status" value="13"/>
</dbReference>
<keyword evidence="14" id="KW-1185">Reference proteome</keyword>
<dbReference type="PANTHER" id="PTHR24198:SF165">
    <property type="entry name" value="ANKYRIN REPEAT-CONTAINING PROTEIN-RELATED"/>
    <property type="match status" value="1"/>
</dbReference>
<feature type="repeat" description="ANK" evidence="10">
    <location>
        <begin position="1137"/>
        <end position="1169"/>
    </location>
</feature>
<gene>
    <name evidence="13" type="ORF">TBRA_LOCUS2583</name>
</gene>
<dbReference type="PROSITE" id="PS51450">
    <property type="entry name" value="LRR"/>
    <property type="match status" value="2"/>
</dbReference>
<comment type="subcellular location">
    <subcellularLocation>
        <location evidence="1">Cell membrane</location>
    </subcellularLocation>
</comment>
<feature type="repeat" description="ANK" evidence="10">
    <location>
        <begin position="1249"/>
        <end position="1281"/>
    </location>
</feature>
<evidence type="ECO:0000256" key="4">
    <source>
        <dbReference type="ARBA" id="ARBA00022692"/>
    </source>
</evidence>
<evidence type="ECO:0000313" key="14">
    <source>
        <dbReference type="Proteomes" id="UP000479190"/>
    </source>
</evidence>
<feature type="repeat" description="ANK" evidence="10">
    <location>
        <begin position="1618"/>
        <end position="1650"/>
    </location>
</feature>
<feature type="compositionally biased region" description="Basic residues" evidence="11">
    <location>
        <begin position="681"/>
        <end position="697"/>
    </location>
</feature>
<feature type="compositionally biased region" description="Polar residues" evidence="11">
    <location>
        <begin position="1812"/>
        <end position="1824"/>
    </location>
</feature>
<keyword evidence="3" id="KW-0433">Leucine-rich repeat</keyword>
<keyword evidence="2" id="KW-1003">Cell membrane</keyword>
<organism evidence="13 14">
    <name type="scientific">Trichogramma brassicae</name>
    <dbReference type="NCBI Taxonomy" id="86971"/>
    <lineage>
        <taxon>Eukaryota</taxon>
        <taxon>Metazoa</taxon>
        <taxon>Ecdysozoa</taxon>
        <taxon>Arthropoda</taxon>
        <taxon>Hexapoda</taxon>
        <taxon>Insecta</taxon>
        <taxon>Pterygota</taxon>
        <taxon>Neoptera</taxon>
        <taxon>Endopterygota</taxon>
        <taxon>Hymenoptera</taxon>
        <taxon>Apocrita</taxon>
        <taxon>Proctotrupomorpha</taxon>
        <taxon>Chalcidoidea</taxon>
        <taxon>Trichogrammatidae</taxon>
        <taxon>Trichogramma</taxon>
    </lineage>
</organism>
<dbReference type="SMART" id="SM00082">
    <property type="entry name" value="LRRCT"/>
    <property type="match status" value="1"/>
</dbReference>
<feature type="repeat" description="ANK" evidence="10">
    <location>
        <begin position="1545"/>
        <end position="1577"/>
    </location>
</feature>
<proteinExistence type="predicted"/>
<dbReference type="Gene3D" id="1.25.40.20">
    <property type="entry name" value="Ankyrin repeat-containing domain"/>
    <property type="match status" value="4"/>
</dbReference>
<evidence type="ECO:0000256" key="5">
    <source>
        <dbReference type="ARBA" id="ARBA00022729"/>
    </source>
</evidence>
<evidence type="ECO:0000313" key="13">
    <source>
        <dbReference type="EMBL" id="CAB0030585.1"/>
    </source>
</evidence>
<dbReference type="PROSITE" id="PS50297">
    <property type="entry name" value="ANK_REP_REGION"/>
    <property type="match status" value="8"/>
</dbReference>
<feature type="compositionally biased region" description="Polar residues" evidence="11">
    <location>
        <begin position="870"/>
        <end position="893"/>
    </location>
</feature>
<dbReference type="InterPro" id="IPR003591">
    <property type="entry name" value="Leu-rich_rpt_typical-subtyp"/>
</dbReference>
<reference evidence="13 14" key="1">
    <citation type="submission" date="2020-02" db="EMBL/GenBank/DDBJ databases">
        <authorList>
            <person name="Ferguson B K."/>
        </authorList>
    </citation>
    <scope>NUCLEOTIDE SEQUENCE [LARGE SCALE GENOMIC DNA]</scope>
</reference>
<feature type="repeat" description="ANK" evidence="10">
    <location>
        <begin position="1470"/>
        <end position="1502"/>
    </location>
</feature>
<feature type="repeat" description="ANK" evidence="10">
    <location>
        <begin position="1396"/>
        <end position="1428"/>
    </location>
</feature>
<evidence type="ECO:0000256" key="3">
    <source>
        <dbReference type="ARBA" id="ARBA00022614"/>
    </source>
</evidence>
<feature type="compositionally biased region" description="Low complexity" evidence="11">
    <location>
        <begin position="828"/>
        <end position="842"/>
    </location>
</feature>
<keyword evidence="8 10" id="KW-0040">ANK repeat</keyword>
<dbReference type="SUPFAM" id="SSF48403">
    <property type="entry name" value="Ankyrin repeat"/>
    <property type="match status" value="2"/>
</dbReference>
<accession>A0A6H5I088</accession>
<evidence type="ECO:0000256" key="8">
    <source>
        <dbReference type="ARBA" id="ARBA00023043"/>
    </source>
</evidence>
<evidence type="ECO:0000256" key="10">
    <source>
        <dbReference type="PROSITE-ProRule" id="PRU00023"/>
    </source>
</evidence>
<feature type="region of interest" description="Disordered" evidence="11">
    <location>
        <begin position="816"/>
        <end position="932"/>
    </location>
</feature>
<dbReference type="InterPro" id="IPR036770">
    <property type="entry name" value="Ankyrin_rpt-contain_sf"/>
</dbReference>
<feature type="repeat" description="ANK" evidence="10">
    <location>
        <begin position="1171"/>
        <end position="1203"/>
    </location>
</feature>
<keyword evidence="6" id="KW-0677">Repeat</keyword>
<dbReference type="SUPFAM" id="SSF52058">
    <property type="entry name" value="L domain-like"/>
    <property type="match status" value="1"/>
</dbReference>
<dbReference type="FunFam" id="3.80.10.10:FF:001438">
    <property type="entry name" value="Uncharacterized protein"/>
    <property type="match status" value="1"/>
</dbReference>
<evidence type="ECO:0000256" key="1">
    <source>
        <dbReference type="ARBA" id="ARBA00004236"/>
    </source>
</evidence>
<evidence type="ECO:0000259" key="12">
    <source>
        <dbReference type="SMART" id="SM00082"/>
    </source>
</evidence>
<dbReference type="Pfam" id="PF13857">
    <property type="entry name" value="Ank_5"/>
    <property type="match status" value="1"/>
</dbReference>
<evidence type="ECO:0000256" key="9">
    <source>
        <dbReference type="ARBA" id="ARBA00023136"/>
    </source>
</evidence>
<protein>
    <recommendedName>
        <fullName evidence="12">LRRCT domain-containing protein</fullName>
    </recommendedName>
</protein>
<dbReference type="FunFam" id="3.80.10.10:FF:000611">
    <property type="entry name" value="Capricious, isoform E"/>
    <property type="match status" value="1"/>
</dbReference>